<organism evidence="12 13">
    <name type="scientific">Desulfomarina profundi</name>
    <dbReference type="NCBI Taxonomy" id="2772557"/>
    <lineage>
        <taxon>Bacteria</taxon>
        <taxon>Pseudomonadati</taxon>
        <taxon>Thermodesulfobacteriota</taxon>
        <taxon>Desulfobulbia</taxon>
        <taxon>Desulfobulbales</taxon>
        <taxon>Desulfobulbaceae</taxon>
        <taxon>Desulfomarina</taxon>
    </lineage>
</organism>
<dbReference type="InterPro" id="IPR001638">
    <property type="entry name" value="Solute-binding_3/MltF_N"/>
</dbReference>
<name>A0A8D5JMI3_9BACT</name>
<evidence type="ECO:0000259" key="10">
    <source>
        <dbReference type="PROSITE" id="PS50109"/>
    </source>
</evidence>
<dbReference type="EMBL" id="AP024086">
    <property type="protein sequence ID" value="BCL61612.1"/>
    <property type="molecule type" value="Genomic_DNA"/>
</dbReference>
<feature type="domain" description="Histidine kinase" evidence="10">
    <location>
        <begin position="715"/>
        <end position="941"/>
    </location>
</feature>
<dbReference type="CDD" id="cd00075">
    <property type="entry name" value="HATPase"/>
    <property type="match status" value="1"/>
</dbReference>
<feature type="signal peptide" evidence="9">
    <location>
        <begin position="1"/>
        <end position="21"/>
    </location>
</feature>
<dbReference type="CDD" id="cd00082">
    <property type="entry name" value="HisKA"/>
    <property type="match status" value="1"/>
</dbReference>
<dbReference type="CDD" id="cd00130">
    <property type="entry name" value="PAS"/>
    <property type="match status" value="1"/>
</dbReference>
<keyword evidence="6" id="KW-0067">ATP-binding</keyword>
<evidence type="ECO:0000313" key="13">
    <source>
        <dbReference type="Proteomes" id="UP000826725"/>
    </source>
</evidence>
<evidence type="ECO:0000256" key="2">
    <source>
        <dbReference type="ARBA" id="ARBA00012438"/>
    </source>
</evidence>
<dbReference type="InterPro" id="IPR000014">
    <property type="entry name" value="PAS"/>
</dbReference>
<keyword evidence="7" id="KW-0902">Two-component regulatory system</keyword>
<keyword evidence="5" id="KW-0418">Kinase</keyword>
<feature type="domain" description="Response regulatory" evidence="11">
    <location>
        <begin position="962"/>
        <end position="1077"/>
    </location>
</feature>
<gene>
    <name evidence="12" type="ORF">DGMP_23050</name>
</gene>
<evidence type="ECO:0000256" key="1">
    <source>
        <dbReference type="ARBA" id="ARBA00000085"/>
    </source>
</evidence>
<keyword evidence="9" id="KW-0732">Signal</keyword>
<dbReference type="InterPro" id="IPR003594">
    <property type="entry name" value="HATPase_dom"/>
</dbReference>
<dbReference type="SMART" id="SM00448">
    <property type="entry name" value="REC"/>
    <property type="match status" value="1"/>
</dbReference>
<keyword evidence="3" id="KW-0808">Transferase</keyword>
<dbReference type="AlphaFoldDB" id="A0A8D5JMI3"/>
<evidence type="ECO:0000259" key="11">
    <source>
        <dbReference type="PROSITE" id="PS50110"/>
    </source>
</evidence>
<keyword evidence="4" id="KW-0547">Nucleotide-binding</keyword>
<evidence type="ECO:0000256" key="6">
    <source>
        <dbReference type="ARBA" id="ARBA00022840"/>
    </source>
</evidence>
<evidence type="ECO:0000256" key="9">
    <source>
        <dbReference type="SAM" id="SignalP"/>
    </source>
</evidence>
<accession>A0A8D5JMI3</accession>
<dbReference type="InterPro" id="IPR005467">
    <property type="entry name" value="His_kinase_dom"/>
</dbReference>
<protein>
    <recommendedName>
        <fullName evidence="2">histidine kinase</fullName>
        <ecNumber evidence="2">2.7.13.3</ecNumber>
    </recommendedName>
</protein>
<dbReference type="CDD" id="cd13708">
    <property type="entry name" value="PBP2_BvgS_like_1"/>
    <property type="match status" value="1"/>
</dbReference>
<dbReference type="SMART" id="SM00387">
    <property type="entry name" value="HATPase_c"/>
    <property type="match status" value="1"/>
</dbReference>
<evidence type="ECO:0000313" key="12">
    <source>
        <dbReference type="EMBL" id="BCL61612.1"/>
    </source>
</evidence>
<comment type="catalytic activity">
    <reaction evidence="1">
        <text>ATP + protein L-histidine = ADP + protein N-phospho-L-histidine.</text>
        <dbReference type="EC" id="2.7.13.3"/>
    </reaction>
</comment>
<proteinExistence type="predicted"/>
<dbReference type="SMART" id="SM00388">
    <property type="entry name" value="HisKA"/>
    <property type="match status" value="1"/>
</dbReference>
<dbReference type="InterPro" id="IPR001789">
    <property type="entry name" value="Sig_transdc_resp-reg_receiver"/>
</dbReference>
<dbReference type="Pfam" id="PF13426">
    <property type="entry name" value="PAS_9"/>
    <property type="match status" value="1"/>
</dbReference>
<dbReference type="Pfam" id="PF00072">
    <property type="entry name" value="Response_reg"/>
    <property type="match status" value="1"/>
</dbReference>
<dbReference type="CDD" id="cd00156">
    <property type="entry name" value="REC"/>
    <property type="match status" value="1"/>
</dbReference>
<evidence type="ECO:0000256" key="5">
    <source>
        <dbReference type="ARBA" id="ARBA00022777"/>
    </source>
</evidence>
<dbReference type="InterPro" id="IPR003661">
    <property type="entry name" value="HisK_dim/P_dom"/>
</dbReference>
<keyword evidence="13" id="KW-1185">Reference proteome</keyword>
<dbReference type="PROSITE" id="PS50109">
    <property type="entry name" value="HIS_KIN"/>
    <property type="match status" value="1"/>
</dbReference>
<dbReference type="NCBIfam" id="TIGR00229">
    <property type="entry name" value="sensory_box"/>
    <property type="match status" value="1"/>
</dbReference>
<feature type="modified residue" description="4-aspartylphosphate" evidence="8">
    <location>
        <position position="1011"/>
    </location>
</feature>
<evidence type="ECO:0000256" key="3">
    <source>
        <dbReference type="ARBA" id="ARBA00022679"/>
    </source>
</evidence>
<dbReference type="KEGG" id="dbk:DGMP_23050"/>
<dbReference type="SMART" id="SM00062">
    <property type="entry name" value="PBPb"/>
    <property type="match status" value="2"/>
</dbReference>
<dbReference type="CDD" id="cd01007">
    <property type="entry name" value="PBP2_BvgS_HisK_like"/>
    <property type="match status" value="1"/>
</dbReference>
<dbReference type="PANTHER" id="PTHR43065:SF46">
    <property type="entry name" value="C4-DICARBOXYLATE TRANSPORT SENSOR PROTEIN DCTB"/>
    <property type="match status" value="1"/>
</dbReference>
<evidence type="ECO:0000256" key="7">
    <source>
        <dbReference type="ARBA" id="ARBA00023012"/>
    </source>
</evidence>
<dbReference type="Pfam" id="PF00497">
    <property type="entry name" value="SBP_bac_3"/>
    <property type="match status" value="2"/>
</dbReference>
<dbReference type="PANTHER" id="PTHR43065">
    <property type="entry name" value="SENSOR HISTIDINE KINASE"/>
    <property type="match status" value="1"/>
</dbReference>
<dbReference type="Pfam" id="PF02518">
    <property type="entry name" value="HATPase_c"/>
    <property type="match status" value="1"/>
</dbReference>
<dbReference type="GO" id="GO:0000155">
    <property type="term" value="F:phosphorelay sensor kinase activity"/>
    <property type="evidence" value="ECO:0007669"/>
    <property type="project" value="InterPro"/>
</dbReference>
<dbReference type="PROSITE" id="PS50110">
    <property type="entry name" value="RESPONSE_REGULATORY"/>
    <property type="match status" value="1"/>
</dbReference>
<dbReference type="Pfam" id="PF00512">
    <property type="entry name" value="HisKA"/>
    <property type="match status" value="1"/>
</dbReference>
<sequence length="1079" mass="122235">MSYWKNILFLTLLLFFILSSAQGTTTVPAASLPDPQIQFTSEEHSYLMTHRVLKVQCARDWAPYNFTEGNTAKGFVNDYLRLLAKKINIKLDFVTNHSWVEFVRMLQSGEIDFISNMTITPDRSKQFLFSKQPVFDVLNSLLTLKNNNQHVDLEGLRGKTLAVVKGYSQEELLRRYYPDITLLLTDSLLDSMRQVIAGQVDAAIGAHAVFSFLARKHLISEVKNTPVSNNTIFPSAPHHLAVNRNNPVLMSILDKAMTMFTDEELQNLYIKWLNAETQEKKHISFSREEQTYLYEKNTITMCVDPDWFPLEKIKNGRHIGIAADFIKLLSNKIGIPITLVPTKNWSESIRFAKSRKCDIFSLAMSTPERRTYMYFSEPYLEIPLVLATRTITPFVNDITTLTNKKMGVVKGYAFGELLRDRYPTLDIVTVSSINEGLQMVADRQLYGYIGTLVTVSHAIRQNYTGELKIAGKFNEQWKLGIASRNDSPLLLSIFNKAIGSINDTNRQQIINRWISVTVESGTDYTLIWRILAGVSVVFLGLIYHSYTLKRYNRKLKQQNSEIIRQTNLLKQTQTALLLTQQAVDACAFPICWLTPHPELTRTTFIQANRAAAEMLGYSREEMMKLSIIDFDKEQTQETWEKLQQILKVRQSISKQAVFTRKDGSTFPTETYISSFQYEEESYHFIFFTDASREKEMEKKLHRSMKMEAIGTMAGSVAHDLNNILSGVVSYPELLIMGLSKESELRKPLETIRQAGLRAAEVVADLLTVARGIAAVKEPANLNTIINEYLDSLEFSKIAEQYPSIQCTTKLEPELLNIFCSQLHIKKCLMNLIANSAEAIGENGSITISTSNCYMDAPFSRKHFIKKGEYVVLTISDNGPGIPGEFLPHIFEPFYTKKTMGTSGTGLGLSIVWNSVQDHGGTIEVDSSEKGTTFTLYFPATHRKAPARPRKLDAEKLRGNGEHILVIDDEPQQRDICREMLLVLGYRVDTVASGKEAMQFLENRQTDMVILDMILDPELDGMQTYEQLIQLQPGLKAVIVSGFSKSDNVTRTQAMGAGLFIRKPYSIHQLGRAVQETLTV</sequence>
<dbReference type="EC" id="2.7.13.3" evidence="2"/>
<evidence type="ECO:0000256" key="4">
    <source>
        <dbReference type="ARBA" id="ARBA00022741"/>
    </source>
</evidence>
<reference evidence="12" key="1">
    <citation type="submission" date="2020-09" db="EMBL/GenBank/DDBJ databases">
        <title>Desulfogranum mesoprofundum gen. nov., sp. nov., a novel mesophilic, sulfate-reducing chemolithoautotroph isolated from a deep-sea hydrothermal vent chimney in the Suiyo Seamount.</title>
        <authorList>
            <person name="Hashimoto Y."/>
            <person name="Nakagawa S."/>
        </authorList>
    </citation>
    <scope>NUCLEOTIDE SEQUENCE</scope>
    <source>
        <strain evidence="12">KT2</strain>
    </source>
</reference>
<dbReference type="RefSeq" id="WP_228854042.1">
    <property type="nucleotide sequence ID" value="NZ_AP024086.1"/>
</dbReference>
<evidence type="ECO:0000256" key="8">
    <source>
        <dbReference type="PROSITE-ProRule" id="PRU00169"/>
    </source>
</evidence>
<dbReference type="GO" id="GO:0005524">
    <property type="term" value="F:ATP binding"/>
    <property type="evidence" value="ECO:0007669"/>
    <property type="project" value="UniProtKB-KW"/>
</dbReference>
<keyword evidence="8" id="KW-0597">Phosphoprotein</keyword>
<dbReference type="Proteomes" id="UP000826725">
    <property type="component" value="Chromosome"/>
</dbReference>
<feature type="chain" id="PRO_5034838950" description="histidine kinase" evidence="9">
    <location>
        <begin position="22"/>
        <end position="1079"/>
    </location>
</feature>